<sequence length="160" mass="18663">MHPKNACVYRQNSCKFEEFNDEYSQWWPKKLRGPRQSSIAGPEITLNWHYFIFQAVVHGCAGPLKNAGPQAPPFSPSYRVATEYFHASTRHLHLVLFYCGRIFTDGFSDEDALYGNLKRLFCHRMIMGFKKITLTWSQNMFSTPMMESLIFLRKGIKVTR</sequence>
<organism evidence="1 2">
    <name type="scientific">Laodelphax striatellus</name>
    <name type="common">Small brown planthopper</name>
    <name type="synonym">Delphax striatella</name>
    <dbReference type="NCBI Taxonomy" id="195883"/>
    <lineage>
        <taxon>Eukaryota</taxon>
        <taxon>Metazoa</taxon>
        <taxon>Ecdysozoa</taxon>
        <taxon>Arthropoda</taxon>
        <taxon>Hexapoda</taxon>
        <taxon>Insecta</taxon>
        <taxon>Pterygota</taxon>
        <taxon>Neoptera</taxon>
        <taxon>Paraneoptera</taxon>
        <taxon>Hemiptera</taxon>
        <taxon>Auchenorrhyncha</taxon>
        <taxon>Fulgoroidea</taxon>
        <taxon>Delphacidae</taxon>
        <taxon>Criomorphinae</taxon>
        <taxon>Laodelphax</taxon>
    </lineage>
</organism>
<keyword evidence="2" id="KW-1185">Reference proteome</keyword>
<dbReference type="AlphaFoldDB" id="A0A482XL53"/>
<evidence type="ECO:0000313" key="2">
    <source>
        <dbReference type="Proteomes" id="UP000291343"/>
    </source>
</evidence>
<reference evidence="1 2" key="1">
    <citation type="journal article" date="2017" name="Gigascience">
        <title>Genome sequence of the small brown planthopper, Laodelphax striatellus.</title>
        <authorList>
            <person name="Zhu J."/>
            <person name="Jiang F."/>
            <person name="Wang X."/>
            <person name="Yang P."/>
            <person name="Bao Y."/>
            <person name="Zhao W."/>
            <person name="Wang W."/>
            <person name="Lu H."/>
            <person name="Wang Q."/>
            <person name="Cui N."/>
            <person name="Li J."/>
            <person name="Chen X."/>
            <person name="Luo L."/>
            <person name="Yu J."/>
            <person name="Kang L."/>
            <person name="Cui F."/>
        </authorList>
    </citation>
    <scope>NUCLEOTIDE SEQUENCE [LARGE SCALE GENOMIC DNA]</scope>
    <source>
        <strain evidence="1">Lst14</strain>
    </source>
</reference>
<comment type="caution">
    <text evidence="1">The sequence shown here is derived from an EMBL/GenBank/DDBJ whole genome shotgun (WGS) entry which is preliminary data.</text>
</comment>
<evidence type="ECO:0000313" key="1">
    <source>
        <dbReference type="EMBL" id="RZF46825.1"/>
    </source>
</evidence>
<dbReference type="Proteomes" id="UP000291343">
    <property type="component" value="Unassembled WGS sequence"/>
</dbReference>
<accession>A0A482XL53</accession>
<dbReference type="EMBL" id="QKKF02005666">
    <property type="protein sequence ID" value="RZF46825.1"/>
    <property type="molecule type" value="Genomic_DNA"/>
</dbReference>
<name>A0A482XL53_LAOST</name>
<proteinExistence type="predicted"/>
<gene>
    <name evidence="1" type="ORF">LSTR_LSTR008057</name>
</gene>
<protein>
    <submittedName>
        <fullName evidence="1">Uncharacterized protein</fullName>
    </submittedName>
</protein>
<dbReference type="InParanoid" id="A0A482XL53"/>